<keyword evidence="3" id="KW-1185">Reference proteome</keyword>
<feature type="compositionally biased region" description="Acidic residues" evidence="1">
    <location>
        <begin position="173"/>
        <end position="183"/>
    </location>
</feature>
<reference evidence="2" key="1">
    <citation type="submission" date="2019-10" db="EMBL/GenBank/DDBJ databases">
        <authorList>
            <consortium name="DOE Joint Genome Institute"/>
            <person name="Kuo A."/>
            <person name="Miyauchi S."/>
            <person name="Kiss E."/>
            <person name="Drula E."/>
            <person name="Kohler A."/>
            <person name="Sanchez-Garcia M."/>
            <person name="Andreopoulos B."/>
            <person name="Barry K.W."/>
            <person name="Bonito G."/>
            <person name="Buee M."/>
            <person name="Carver A."/>
            <person name="Chen C."/>
            <person name="Cichocki N."/>
            <person name="Clum A."/>
            <person name="Culley D."/>
            <person name="Crous P.W."/>
            <person name="Fauchery L."/>
            <person name="Girlanda M."/>
            <person name="Hayes R."/>
            <person name="Keri Z."/>
            <person name="LaButti K."/>
            <person name="Lipzen A."/>
            <person name="Lombard V."/>
            <person name="Magnuson J."/>
            <person name="Maillard F."/>
            <person name="Morin E."/>
            <person name="Murat C."/>
            <person name="Nolan M."/>
            <person name="Ohm R."/>
            <person name="Pangilinan J."/>
            <person name="Pereira M."/>
            <person name="Perotto S."/>
            <person name="Peter M."/>
            <person name="Riley R."/>
            <person name="Sitrit Y."/>
            <person name="Stielow B."/>
            <person name="Szollosi G."/>
            <person name="Zifcakova L."/>
            <person name="Stursova M."/>
            <person name="Spatafora J.W."/>
            <person name="Tedersoo L."/>
            <person name="Vaario L.-M."/>
            <person name="Yamada A."/>
            <person name="Yan M."/>
            <person name="Wang P."/>
            <person name="Xu J."/>
            <person name="Bruns T."/>
            <person name="Baldrian P."/>
            <person name="Vilgalys R."/>
            <person name="Henrissat B."/>
            <person name="Grigoriev I.V."/>
            <person name="Hibbett D."/>
            <person name="Nagy L.G."/>
            <person name="Martin F.M."/>
        </authorList>
    </citation>
    <scope>NUCLEOTIDE SEQUENCE</scope>
    <source>
        <strain evidence="2">BED1</strain>
    </source>
</reference>
<dbReference type="AlphaFoldDB" id="A0AAD4BW20"/>
<protein>
    <submittedName>
        <fullName evidence="2">Uncharacterized protein</fullName>
    </submittedName>
</protein>
<reference evidence="2" key="2">
    <citation type="journal article" date="2020" name="Nat. Commun.">
        <title>Large-scale genome sequencing of mycorrhizal fungi provides insights into the early evolution of symbiotic traits.</title>
        <authorList>
            <person name="Miyauchi S."/>
            <person name="Kiss E."/>
            <person name="Kuo A."/>
            <person name="Drula E."/>
            <person name="Kohler A."/>
            <person name="Sanchez-Garcia M."/>
            <person name="Morin E."/>
            <person name="Andreopoulos B."/>
            <person name="Barry K.W."/>
            <person name="Bonito G."/>
            <person name="Buee M."/>
            <person name="Carver A."/>
            <person name="Chen C."/>
            <person name="Cichocki N."/>
            <person name="Clum A."/>
            <person name="Culley D."/>
            <person name="Crous P.W."/>
            <person name="Fauchery L."/>
            <person name="Girlanda M."/>
            <person name="Hayes R.D."/>
            <person name="Keri Z."/>
            <person name="LaButti K."/>
            <person name="Lipzen A."/>
            <person name="Lombard V."/>
            <person name="Magnuson J."/>
            <person name="Maillard F."/>
            <person name="Murat C."/>
            <person name="Nolan M."/>
            <person name="Ohm R.A."/>
            <person name="Pangilinan J."/>
            <person name="Pereira M.F."/>
            <person name="Perotto S."/>
            <person name="Peter M."/>
            <person name="Pfister S."/>
            <person name="Riley R."/>
            <person name="Sitrit Y."/>
            <person name="Stielow J.B."/>
            <person name="Szollosi G."/>
            <person name="Zifcakova L."/>
            <person name="Stursova M."/>
            <person name="Spatafora J.W."/>
            <person name="Tedersoo L."/>
            <person name="Vaario L.M."/>
            <person name="Yamada A."/>
            <person name="Yan M."/>
            <person name="Wang P."/>
            <person name="Xu J."/>
            <person name="Bruns T."/>
            <person name="Baldrian P."/>
            <person name="Vilgalys R."/>
            <person name="Dunand C."/>
            <person name="Henrissat B."/>
            <person name="Grigoriev I.V."/>
            <person name="Hibbett D."/>
            <person name="Nagy L.G."/>
            <person name="Martin F.M."/>
        </authorList>
    </citation>
    <scope>NUCLEOTIDE SEQUENCE</scope>
    <source>
        <strain evidence="2">BED1</strain>
    </source>
</reference>
<proteinExistence type="predicted"/>
<name>A0AAD4BW20_BOLED</name>
<evidence type="ECO:0000313" key="3">
    <source>
        <dbReference type="Proteomes" id="UP001194468"/>
    </source>
</evidence>
<gene>
    <name evidence="2" type="ORF">L210DRAFT_3536847</name>
</gene>
<evidence type="ECO:0000256" key="1">
    <source>
        <dbReference type="SAM" id="MobiDB-lite"/>
    </source>
</evidence>
<feature type="region of interest" description="Disordered" evidence="1">
    <location>
        <begin position="126"/>
        <end position="189"/>
    </location>
</feature>
<dbReference type="EMBL" id="WHUW01000010">
    <property type="protein sequence ID" value="KAF8441295.1"/>
    <property type="molecule type" value="Genomic_DNA"/>
</dbReference>
<dbReference type="Proteomes" id="UP001194468">
    <property type="component" value="Unassembled WGS sequence"/>
</dbReference>
<accession>A0AAD4BW20</accession>
<organism evidence="2 3">
    <name type="scientific">Boletus edulis BED1</name>
    <dbReference type="NCBI Taxonomy" id="1328754"/>
    <lineage>
        <taxon>Eukaryota</taxon>
        <taxon>Fungi</taxon>
        <taxon>Dikarya</taxon>
        <taxon>Basidiomycota</taxon>
        <taxon>Agaricomycotina</taxon>
        <taxon>Agaricomycetes</taxon>
        <taxon>Agaricomycetidae</taxon>
        <taxon>Boletales</taxon>
        <taxon>Boletineae</taxon>
        <taxon>Boletaceae</taxon>
        <taxon>Boletoideae</taxon>
        <taxon>Boletus</taxon>
    </lineage>
</organism>
<sequence>MTPPVLLTVPTPLDVRVGVDCHPCHATSTNDTRRHVALPLDFDVLVDVPSFSFPSTGITPASIFVADTTHSLATHAGTTHNANATLPSDSDCSDADPYTHTYAHTVVQRQWTGAPIRAIVPLPRRMRASPHGHDHNHGHSHSHTAVRPPTRSIREDADADTDSDSEIKIEIVAPEEDEDEDDPEQGRMRSGCYSYESITAANGLSAWSFEELRVECYAQSLVARGTKPSPVVQPSLAIPPAFVPRVIPRR</sequence>
<evidence type="ECO:0000313" key="2">
    <source>
        <dbReference type="EMBL" id="KAF8441295.1"/>
    </source>
</evidence>
<comment type="caution">
    <text evidence="2">The sequence shown here is derived from an EMBL/GenBank/DDBJ whole genome shotgun (WGS) entry which is preliminary data.</text>
</comment>